<dbReference type="GO" id="GO:0016020">
    <property type="term" value="C:membrane"/>
    <property type="evidence" value="ECO:0007669"/>
    <property type="project" value="TreeGrafter"/>
</dbReference>
<dbReference type="InterPro" id="IPR050266">
    <property type="entry name" value="AB_hydrolase_sf"/>
</dbReference>
<gene>
    <name evidence="2" type="ORF">GCM10010121_084770</name>
</gene>
<keyword evidence="3" id="KW-1185">Reference proteome</keyword>
<proteinExistence type="predicted"/>
<dbReference type="Pfam" id="PF12697">
    <property type="entry name" value="Abhydrolase_6"/>
    <property type="match status" value="1"/>
</dbReference>
<name>A0A917UIT6_9ACTN</name>
<reference evidence="2" key="2">
    <citation type="submission" date="2020-09" db="EMBL/GenBank/DDBJ databases">
        <authorList>
            <person name="Sun Q."/>
            <person name="Ohkuma M."/>
        </authorList>
    </citation>
    <scope>NUCLEOTIDE SEQUENCE</scope>
    <source>
        <strain evidence="2">JCM 3086</strain>
    </source>
</reference>
<dbReference type="AlphaFoldDB" id="A0A917UIT6"/>
<sequence length="246" mass="27463">MPAILIHGVPDTHHVWDGVRRYLTRTDVEAWDLPGFGVPRPDGFGSTKEEYVDWLIDRLERVGEPVDLVGHDWGCILTARVASLRPDLVRTWAGGNGPVDAGYVWHPLAKIWQDPIEGDRFMSELEPESFTNDVVAGFDVPVDLAREMVSRVDEPMKDSVLRLYRSALTMGAEWEPALSQVAAPCLVFWGVLDPACQIEFGEKLAASLRAPEVVRLDCNHWPLLQKPAEVATAIETHWNRHAGAGR</sequence>
<dbReference type="InterPro" id="IPR000073">
    <property type="entry name" value="AB_hydrolase_1"/>
</dbReference>
<dbReference type="InterPro" id="IPR029058">
    <property type="entry name" value="AB_hydrolase_fold"/>
</dbReference>
<evidence type="ECO:0000259" key="1">
    <source>
        <dbReference type="Pfam" id="PF12697"/>
    </source>
</evidence>
<dbReference type="GO" id="GO:0003824">
    <property type="term" value="F:catalytic activity"/>
    <property type="evidence" value="ECO:0007669"/>
    <property type="project" value="UniProtKB-ARBA"/>
</dbReference>
<dbReference type="SUPFAM" id="SSF53474">
    <property type="entry name" value="alpha/beta-Hydrolases"/>
    <property type="match status" value="1"/>
</dbReference>
<evidence type="ECO:0000313" key="2">
    <source>
        <dbReference type="EMBL" id="GGJ61267.1"/>
    </source>
</evidence>
<dbReference type="Proteomes" id="UP000657574">
    <property type="component" value="Unassembled WGS sequence"/>
</dbReference>
<dbReference type="PANTHER" id="PTHR43798:SF33">
    <property type="entry name" value="HYDROLASE, PUTATIVE (AFU_ORTHOLOGUE AFUA_2G14860)-RELATED"/>
    <property type="match status" value="1"/>
</dbReference>
<dbReference type="Gene3D" id="3.40.50.1820">
    <property type="entry name" value="alpha/beta hydrolase"/>
    <property type="match status" value="1"/>
</dbReference>
<feature type="domain" description="AB hydrolase-1" evidence="1">
    <location>
        <begin position="4"/>
        <end position="232"/>
    </location>
</feature>
<dbReference type="PANTHER" id="PTHR43798">
    <property type="entry name" value="MONOACYLGLYCEROL LIPASE"/>
    <property type="match status" value="1"/>
</dbReference>
<reference evidence="2" key="1">
    <citation type="journal article" date="2014" name="Int. J. Syst. Evol. Microbiol.">
        <title>Complete genome sequence of Corynebacterium casei LMG S-19264T (=DSM 44701T), isolated from a smear-ripened cheese.</title>
        <authorList>
            <consortium name="US DOE Joint Genome Institute (JGI-PGF)"/>
            <person name="Walter F."/>
            <person name="Albersmeier A."/>
            <person name="Kalinowski J."/>
            <person name="Ruckert C."/>
        </authorList>
    </citation>
    <scope>NUCLEOTIDE SEQUENCE</scope>
    <source>
        <strain evidence="2">JCM 3086</strain>
    </source>
</reference>
<evidence type="ECO:0000313" key="3">
    <source>
        <dbReference type="Proteomes" id="UP000657574"/>
    </source>
</evidence>
<dbReference type="RefSeq" id="WP_189316665.1">
    <property type="nucleotide sequence ID" value="NZ_BMQA01000067.1"/>
</dbReference>
<organism evidence="2 3">
    <name type="scientific">Streptomyces brasiliensis</name>
    <dbReference type="NCBI Taxonomy" id="1954"/>
    <lineage>
        <taxon>Bacteria</taxon>
        <taxon>Bacillati</taxon>
        <taxon>Actinomycetota</taxon>
        <taxon>Actinomycetes</taxon>
        <taxon>Kitasatosporales</taxon>
        <taxon>Streptomycetaceae</taxon>
        <taxon>Streptomyces</taxon>
    </lineage>
</organism>
<dbReference type="EMBL" id="BMQA01000067">
    <property type="protein sequence ID" value="GGJ61267.1"/>
    <property type="molecule type" value="Genomic_DNA"/>
</dbReference>
<protein>
    <submittedName>
        <fullName evidence="2">Oxidoreductase</fullName>
    </submittedName>
</protein>
<accession>A0A917UIT6</accession>
<comment type="caution">
    <text evidence="2">The sequence shown here is derived from an EMBL/GenBank/DDBJ whole genome shotgun (WGS) entry which is preliminary data.</text>
</comment>